<feature type="domain" description="KARI C-terminal knotted" evidence="13">
    <location>
        <begin position="198"/>
        <end position="343"/>
    </location>
</feature>
<evidence type="ECO:0000256" key="9">
    <source>
        <dbReference type="ARBA" id="ARBA00023304"/>
    </source>
</evidence>
<dbReference type="SUPFAM" id="SSF51735">
    <property type="entry name" value="NAD(P)-binding Rossmann-fold domains"/>
    <property type="match status" value="1"/>
</dbReference>
<dbReference type="PANTHER" id="PTHR21371:SF1">
    <property type="entry name" value="KETOL-ACID REDUCTOISOMERASE, MITOCHONDRIAL"/>
    <property type="match status" value="1"/>
</dbReference>
<keyword evidence="5 10" id="KW-0479">Metal-binding</keyword>
<comment type="caution">
    <text evidence="10">Lacks conserved residue(s) required for the propagation of feature annotation.</text>
</comment>
<evidence type="ECO:0000256" key="3">
    <source>
        <dbReference type="ARBA" id="ARBA00010318"/>
    </source>
</evidence>
<evidence type="ECO:0000256" key="1">
    <source>
        <dbReference type="ARBA" id="ARBA00004864"/>
    </source>
</evidence>
<dbReference type="NCBIfam" id="NF009940">
    <property type="entry name" value="PRK13403.1"/>
    <property type="match status" value="1"/>
</dbReference>
<evidence type="ECO:0000256" key="8">
    <source>
        <dbReference type="ARBA" id="ARBA00023002"/>
    </source>
</evidence>
<evidence type="ECO:0000256" key="4">
    <source>
        <dbReference type="ARBA" id="ARBA00022605"/>
    </source>
</evidence>
<dbReference type="HAMAP" id="MF_00435">
    <property type="entry name" value="IlvC"/>
    <property type="match status" value="1"/>
</dbReference>
<dbReference type="EMBL" id="JAERRF010000061">
    <property type="protein sequence ID" value="MBL1102719.1"/>
    <property type="molecule type" value="Genomic_DNA"/>
</dbReference>
<keyword evidence="15" id="KW-1185">Reference proteome</keyword>
<evidence type="ECO:0000256" key="2">
    <source>
        <dbReference type="ARBA" id="ARBA00004885"/>
    </source>
</evidence>
<comment type="catalytic activity">
    <reaction evidence="10">
        <text>(2R,3R)-2,3-dihydroxy-3-methylpentanoate + NADP(+) = (S)-2-ethyl-2-hydroxy-3-oxobutanoate + NADPH + H(+)</text>
        <dbReference type="Rhea" id="RHEA:13493"/>
        <dbReference type="ChEBI" id="CHEBI:15378"/>
        <dbReference type="ChEBI" id="CHEBI:49256"/>
        <dbReference type="ChEBI" id="CHEBI:49258"/>
        <dbReference type="ChEBI" id="CHEBI:57783"/>
        <dbReference type="ChEBI" id="CHEBI:58349"/>
        <dbReference type="EC" id="1.1.1.86"/>
    </reaction>
</comment>
<protein>
    <recommendedName>
        <fullName evidence="10">Ketol-acid reductoisomerase (NADP(+))</fullName>
        <shortName evidence="10">KARI</shortName>
        <ecNumber evidence="10">1.1.1.86</ecNumber>
    </recommendedName>
    <alternativeName>
        <fullName evidence="10">Acetohydroxy-acid isomeroreductase</fullName>
        <shortName evidence="10">AHIR</shortName>
    </alternativeName>
    <alternativeName>
        <fullName evidence="10">Alpha-keto-beta-hydroxylacyl reductoisomerase</fullName>
    </alternativeName>
</protein>
<dbReference type="PROSITE" id="PS51850">
    <property type="entry name" value="KARI_N"/>
    <property type="match status" value="1"/>
</dbReference>
<feature type="binding site" evidence="10 11">
    <location>
        <position position="242"/>
    </location>
    <ligand>
        <name>Mg(2+)</name>
        <dbReference type="ChEBI" id="CHEBI:18420"/>
        <label>2</label>
    </ligand>
</feature>
<comment type="pathway">
    <text evidence="2 10">Amino-acid biosynthesis; L-isoleucine biosynthesis; L-isoleucine from 2-oxobutanoate: step 2/4.</text>
</comment>
<comment type="similarity">
    <text evidence="3 10 11">Belongs to the ketol-acid reductoisomerase family.</text>
</comment>
<dbReference type="Gene3D" id="3.40.50.720">
    <property type="entry name" value="NAD(P)-binding Rossmann-like Domain"/>
    <property type="match status" value="1"/>
</dbReference>
<dbReference type="EC" id="1.1.1.86" evidence="10"/>
<dbReference type="InterPro" id="IPR013116">
    <property type="entry name" value="KARI_N"/>
</dbReference>
<keyword evidence="8 10" id="KW-0560">Oxidoreductase</keyword>
<dbReference type="Pfam" id="PF01450">
    <property type="entry name" value="KARI_C"/>
    <property type="match status" value="1"/>
</dbReference>
<dbReference type="PROSITE" id="PS51851">
    <property type="entry name" value="KARI_C"/>
    <property type="match status" value="1"/>
</dbReference>
<evidence type="ECO:0000259" key="13">
    <source>
        <dbReference type="PROSITE" id="PS51851"/>
    </source>
</evidence>
<comment type="pathway">
    <text evidence="1 10">Amino-acid biosynthesis; L-valine biosynthesis; L-valine from pyruvate: step 2/4.</text>
</comment>
<evidence type="ECO:0000313" key="15">
    <source>
        <dbReference type="Proteomes" id="UP000634229"/>
    </source>
</evidence>
<keyword evidence="7 10" id="KW-0521">NADP</keyword>
<feature type="binding site" evidence="10 11">
    <location>
        <position position="206"/>
    </location>
    <ligand>
        <name>Mg(2+)</name>
        <dbReference type="ChEBI" id="CHEBI:18420"/>
        <label>2</label>
    </ligand>
</feature>
<feature type="binding site" evidence="10 11">
    <location>
        <position position="206"/>
    </location>
    <ligand>
        <name>Mg(2+)</name>
        <dbReference type="ChEBI" id="CHEBI:18420"/>
        <label>1</label>
    </ligand>
</feature>
<feature type="binding site" evidence="10">
    <location>
        <position position="66"/>
    </location>
    <ligand>
        <name>NADP(+)</name>
        <dbReference type="ChEBI" id="CHEBI:58349"/>
    </ligand>
</feature>
<dbReference type="InterPro" id="IPR014359">
    <property type="entry name" value="KARI_prok"/>
</dbReference>
<organism evidence="14 15">
    <name type="scientific">Streptomyces coffeae</name>
    <dbReference type="NCBI Taxonomy" id="621382"/>
    <lineage>
        <taxon>Bacteria</taxon>
        <taxon>Bacillati</taxon>
        <taxon>Actinomycetota</taxon>
        <taxon>Actinomycetes</taxon>
        <taxon>Kitasatosporales</taxon>
        <taxon>Streptomycetaceae</taxon>
        <taxon>Streptomyces</taxon>
    </lineage>
</organism>
<feature type="binding site" evidence="10">
    <location>
        <position position="149"/>
    </location>
    <ligand>
        <name>NADP(+)</name>
        <dbReference type="ChEBI" id="CHEBI:58349"/>
    </ligand>
</feature>
<dbReference type="NCBIfam" id="TIGR00465">
    <property type="entry name" value="ilvC"/>
    <property type="match status" value="1"/>
</dbReference>
<comment type="cofactor">
    <cofactor evidence="10">
        <name>Mg(2+)</name>
        <dbReference type="ChEBI" id="CHEBI:18420"/>
    </cofactor>
    <text evidence="10">Binds 2 magnesium ions per subunit.</text>
</comment>
<keyword evidence="9 10" id="KW-0100">Branched-chain amino acid biosynthesis</keyword>
<evidence type="ECO:0000313" key="14">
    <source>
        <dbReference type="EMBL" id="MBL1102719.1"/>
    </source>
</evidence>
<reference evidence="14 15" key="1">
    <citation type="submission" date="2021-01" db="EMBL/GenBank/DDBJ databases">
        <title>WGS of actinomycetes isolated from Thailand.</title>
        <authorList>
            <person name="Thawai C."/>
        </authorList>
    </citation>
    <scope>NUCLEOTIDE SEQUENCE [LARGE SCALE GENOMIC DNA]</scope>
    <source>
        <strain evidence="14 15">CA1R205</strain>
    </source>
</reference>
<gene>
    <name evidence="10 14" type="primary">ilvC</name>
    <name evidence="14" type="ORF">JK363_40315</name>
</gene>
<evidence type="ECO:0000256" key="7">
    <source>
        <dbReference type="ARBA" id="ARBA00022857"/>
    </source>
</evidence>
<keyword evidence="6 10" id="KW-0460">Magnesium</keyword>
<dbReference type="PANTHER" id="PTHR21371">
    <property type="entry name" value="KETOL-ACID REDUCTOISOMERASE, MITOCHONDRIAL"/>
    <property type="match status" value="1"/>
</dbReference>
<dbReference type="GO" id="GO:0004455">
    <property type="term" value="F:ketol-acid reductoisomerase activity"/>
    <property type="evidence" value="ECO:0007669"/>
    <property type="project" value="UniProtKB-EC"/>
</dbReference>
<comment type="catalytic activity">
    <reaction evidence="10">
        <text>(2R)-2,3-dihydroxy-3-methylbutanoate + NADP(+) = (2S)-2-acetolactate + NADPH + H(+)</text>
        <dbReference type="Rhea" id="RHEA:22068"/>
        <dbReference type="ChEBI" id="CHEBI:15378"/>
        <dbReference type="ChEBI" id="CHEBI:49072"/>
        <dbReference type="ChEBI" id="CHEBI:57783"/>
        <dbReference type="ChEBI" id="CHEBI:58349"/>
        <dbReference type="ChEBI" id="CHEBI:58476"/>
        <dbReference type="EC" id="1.1.1.86"/>
    </reaction>
</comment>
<feature type="domain" description="KARI N-terminal Rossmann" evidence="12">
    <location>
        <begin position="17"/>
        <end position="197"/>
    </location>
</feature>
<evidence type="ECO:0000256" key="10">
    <source>
        <dbReference type="HAMAP-Rule" id="MF_00435"/>
    </source>
</evidence>
<dbReference type="Proteomes" id="UP000634229">
    <property type="component" value="Unassembled WGS sequence"/>
</dbReference>
<feature type="binding site" evidence="10 11">
    <location>
        <position position="267"/>
    </location>
    <ligand>
        <name>substrate</name>
    </ligand>
</feature>
<comment type="caution">
    <text evidence="14">The sequence shown here is derived from an EMBL/GenBank/DDBJ whole genome shotgun (WGS) entry which is preliminary data.</text>
</comment>
<name>A0ABS1NS06_9ACTN</name>
<evidence type="ECO:0000256" key="6">
    <source>
        <dbReference type="ARBA" id="ARBA00022842"/>
    </source>
</evidence>
<feature type="binding site" evidence="10">
    <location>
        <begin position="40"/>
        <end position="43"/>
    </location>
    <ligand>
        <name>NADP(+)</name>
        <dbReference type="ChEBI" id="CHEBI:58349"/>
    </ligand>
</feature>
<dbReference type="NCBIfam" id="NF004017">
    <property type="entry name" value="PRK05479.1"/>
    <property type="match status" value="1"/>
</dbReference>
<sequence length="347" mass="37746">MESCSACQTSKEKPEVAELFYDDDTDLSVIQNRKVAVIGYGSQGHAHALSLRDSGVDVCVGLPGSSKSRPKAEEQGLRVVTPTEAAAEADVIAILVPDPIQAKVYEESIKDHLKDGDALFFGHGFNIRFGFIKAPAGVDVCMVAPKGPGHLVRRQYEEGRGVPCIAAVEQDASGKAFALALSYAKGIGGTRAGVIKTTFAEETETDLFGEQAVLAGGASALVKAGFETLVEAGYQPEIAYFECLHELKLIVDLMYEGGLEKMRWSVSETAEWGDYVTGPRIITDQTKSEMKKILTEIQDGTFALNWMREYHSGLPKYNEYKRADANHKLETTGKELRKLMAWVEGSA</sequence>
<dbReference type="Pfam" id="PF07991">
    <property type="entry name" value="KARI_N"/>
    <property type="match status" value="1"/>
</dbReference>
<feature type="binding site" evidence="10 11">
    <location>
        <position position="246"/>
    </location>
    <ligand>
        <name>Mg(2+)</name>
        <dbReference type="ChEBI" id="CHEBI:18420"/>
        <label>2</label>
    </ligand>
</feature>
<dbReference type="InterPro" id="IPR036291">
    <property type="entry name" value="NAD(P)-bd_dom_sf"/>
</dbReference>
<dbReference type="InterPro" id="IPR008927">
    <property type="entry name" value="6-PGluconate_DH-like_C_sf"/>
</dbReference>
<dbReference type="InterPro" id="IPR000506">
    <property type="entry name" value="KARI_C"/>
</dbReference>
<dbReference type="Gene3D" id="6.10.240.10">
    <property type="match status" value="1"/>
</dbReference>
<dbReference type="SUPFAM" id="SSF48179">
    <property type="entry name" value="6-phosphogluconate dehydrogenase C-terminal domain-like"/>
    <property type="match status" value="1"/>
</dbReference>
<proteinExistence type="inferred from homology"/>
<evidence type="ECO:0000256" key="11">
    <source>
        <dbReference type="PROSITE-ProRule" id="PRU01198"/>
    </source>
</evidence>
<feature type="binding site" evidence="10">
    <location>
        <position position="68"/>
    </location>
    <ligand>
        <name>NADP(+)</name>
        <dbReference type="ChEBI" id="CHEBI:58349"/>
    </ligand>
</feature>
<comment type="function">
    <text evidence="10">Involved in the biosynthesis of branched-chain amino acids (BCAA). Catalyzes an alkyl-migration followed by a ketol-acid reduction of (S)-2-acetolactate (S2AL) to yield (R)-2,3-dihydroxy-isovalerate. In the isomerase reaction, S2AL is rearranged via a Mg-dependent methyl migration to produce 3-hydroxy-3-methyl-2-ketobutyrate (HMKB). In the reductase reaction, this 2-ketoacid undergoes a metal-dependent reduction by NADPH to yield (R)-2,3-dihydroxy-isovalerate.</text>
</comment>
<evidence type="ECO:0000259" key="12">
    <source>
        <dbReference type="PROSITE" id="PS51850"/>
    </source>
</evidence>
<feature type="binding site" evidence="10 11">
    <location>
        <position position="210"/>
    </location>
    <ligand>
        <name>Mg(2+)</name>
        <dbReference type="ChEBI" id="CHEBI:18420"/>
        <label>1</label>
    </ligand>
</feature>
<accession>A0ABS1NS06</accession>
<feature type="active site" evidence="10">
    <location>
        <position position="123"/>
    </location>
</feature>
<dbReference type="InterPro" id="IPR013023">
    <property type="entry name" value="KARI"/>
</dbReference>
<dbReference type="PIRSF" id="PIRSF000116">
    <property type="entry name" value="IlvC_gammaproteo"/>
    <property type="match status" value="1"/>
</dbReference>
<evidence type="ECO:0000256" key="5">
    <source>
        <dbReference type="ARBA" id="ARBA00022723"/>
    </source>
</evidence>
<keyword evidence="4 10" id="KW-0028">Amino-acid biosynthesis</keyword>